<feature type="compositionally biased region" description="Low complexity" evidence="1">
    <location>
        <begin position="1080"/>
        <end position="1421"/>
    </location>
</feature>
<organism evidence="3 4">
    <name type="scientific">Cytospora mali</name>
    <name type="common">Apple Valsa canker fungus</name>
    <name type="synonym">Valsa mali</name>
    <dbReference type="NCBI Taxonomy" id="578113"/>
    <lineage>
        <taxon>Eukaryota</taxon>
        <taxon>Fungi</taxon>
        <taxon>Dikarya</taxon>
        <taxon>Ascomycota</taxon>
        <taxon>Pezizomycotina</taxon>
        <taxon>Sordariomycetes</taxon>
        <taxon>Sordariomycetidae</taxon>
        <taxon>Diaporthales</taxon>
        <taxon>Cytosporaceae</taxon>
        <taxon>Cytospora</taxon>
    </lineage>
</organism>
<sequence length="1601" mass="166025">MEFWVLLCFWSLVATGSQNGVSAGQVDLKRAPHFVALEEPAPSVCYFYTYTWLATEGAPFATPLYPSWAEPGSSPTGIPPQGIPPQGNPPYGSTSALGPGQGTVPTTSVPGAGPSPSTVTPAGSAIMIPVAQGRDFSINLNAYLSSASDDVLSLTTQPNEAFVHLNTAQKTVYGTAPEVASELTVAITVLVAPATNAAYGALRRVVDMKAAAYSINITLQIEPITSVPITPGNSFSIKLNRYLENPSDTASLVTQPSSSWITYDASTKVVSGTVPSTYAAADTNLTINAVTQNGTTYSRYFMLDVQPVPSIPQTTGKTFLIRLREYLLATSDNITSVTLDPTASWITYSSSAGTLSGTVPTSLTNGTVVVTVRAASDSKGFSYSFQLKIVVQDVTQASAVLIPVVASNNFAINVTQYFPASSQLTAVSSNPAVTWVKFDATQNRIYGSVPDLTTGNVVTITVNASSTGSSAKRSSVQYSKSFSLEINANDIPAFNITLGNQFSLDLSEDLLSQPGDYLTGITTNPTVSWLSLSSDGKRVTGTVPNTVAAGTSITINGSAVDPTLGSSYGKQYSLVLAAGQNVTVPVILGEAFQVNLTQYLETNGDTILPLTISPDVSWVSLHTAQPPYLFGTVPTAYDGSMVNITVSAVSQVTGYTYTILVILDIFGEATVVPFGQSAEFVMSLVPLLKTPLDLVESIQTYPSVDWITFNMANRSISGRVPDSEPAGSINITVDALSTDASAAYTRFFSKIISPRQVVYYRYSVLVSLVVPSQAANTTSSSTSSSVISTTTVTTQTSQTTPISTTAPVSSTVPVSSTAPASSTSWGLKLGKCTSSDHHQWREFFIAGIDHQFDYRYTKYIGVQWNCCHFVYGISRLHRCGKHQSAKYVQLRRCCHFVFHLVQQQSEWNEHQFTTKYTKLWWRCHLVYGTFQHPRRSEQHIPSGTSSSSPNTSSSVASSTVSSSNLGGVSSSTSMSTSQRLASTTAGSTSGASTVSSASTPQILSFSSATSTSSLAQSSTSSFSSTLASSQSGSTSAGQTSTSSQSAVTSGGQTSSSSQSGAASAGQTSTSSPLGTTSVGQPSSTSQAATTSGAQTSTSSHSVTTSGAQQSTSSQPGSTSGGQVSPSSQAAATSGSQTTFSSQPGSTSGSQRSSSPSISTSGGQASSSTSSQPPTSQAPVSTSSLASSSASTTSTAQSASSPSNSPTSSSAASASSTPSATSAQAASSSGAPSPTPSQSGSQGGSVTSSGQAATSSSQSQRTSSTGGSSTSVSIASQATTSALSSQPSTQGGSVATSGQATSSSSLGQSTSTGASLTTGSSVSQSGPSAFSSQSSTQGGSVTTSSQALPSSSQSQTSSSGASSPSASSVSQAGTSAPPSQPSTQGGSVTTSSQSTLSSSQSQMTSIGTSSSQQSSQGGIVTTTGPSAAIRNLGISISAKYPRQFGDDDQCKRSNLISEPGDELGGIKFIPKPGNEPYYFECLSKPSNYFDIWQPDFASRNLDIFKHLKLDIITELRKSNLFSSGNLYFKLCELNVATSIAVWKSNFVPSRSLYIFFKFWESNTFVTNFNIWEPDYCSSHLPDNTRFFPSHDICLWNSIIWDI</sequence>
<protein>
    <submittedName>
        <fullName evidence="3">Uncharacterized protein</fullName>
    </submittedName>
</protein>
<accession>A0A194UX03</accession>
<proteinExistence type="predicted"/>
<feature type="compositionally biased region" description="Low complexity" evidence="1">
    <location>
        <begin position="1023"/>
        <end position="1071"/>
    </location>
</feature>
<dbReference type="STRING" id="694573.A0A194UX03"/>
<name>A0A194UX03_CYTMA</name>
<dbReference type="GO" id="GO:0016020">
    <property type="term" value="C:membrane"/>
    <property type="evidence" value="ECO:0007669"/>
    <property type="project" value="InterPro"/>
</dbReference>
<reference evidence="4" key="1">
    <citation type="submission" date="2014-12" db="EMBL/GenBank/DDBJ databases">
        <title>Genome Sequence of Valsa Canker Pathogens Uncovers a Specific Adaption of Colonization on Woody Bark.</title>
        <authorList>
            <person name="Yin Z."/>
            <person name="Liu H."/>
            <person name="Gao X."/>
            <person name="Li Z."/>
            <person name="Song N."/>
            <person name="Ke X."/>
            <person name="Dai Q."/>
            <person name="Wu Y."/>
            <person name="Sun Y."/>
            <person name="Xu J.-R."/>
            <person name="Kang Z.K."/>
            <person name="Wang L."/>
            <person name="Huang L."/>
        </authorList>
    </citation>
    <scope>NUCLEOTIDE SEQUENCE [LARGE SCALE GENOMIC DNA]</scope>
    <source>
        <strain evidence="4">SXYL134</strain>
    </source>
</reference>
<gene>
    <name evidence="3" type="ORF">VP1G_03477</name>
</gene>
<feature type="region of interest" description="Disordered" evidence="1">
    <location>
        <begin position="935"/>
        <end position="996"/>
    </location>
</feature>
<feature type="compositionally biased region" description="Pro residues" evidence="1">
    <location>
        <begin position="77"/>
        <end position="88"/>
    </location>
</feature>
<dbReference type="Pfam" id="PF05345">
    <property type="entry name" value="He_PIG"/>
    <property type="match status" value="1"/>
</dbReference>
<feature type="chain" id="PRO_5008265946" evidence="2">
    <location>
        <begin position="24"/>
        <end position="1601"/>
    </location>
</feature>
<evidence type="ECO:0000256" key="2">
    <source>
        <dbReference type="SAM" id="SignalP"/>
    </source>
</evidence>
<feature type="signal peptide" evidence="2">
    <location>
        <begin position="1"/>
        <end position="23"/>
    </location>
</feature>
<feature type="compositionally biased region" description="Polar residues" evidence="1">
    <location>
        <begin position="103"/>
        <end position="118"/>
    </location>
</feature>
<feature type="region of interest" description="Disordered" evidence="1">
    <location>
        <begin position="71"/>
        <end position="118"/>
    </location>
</feature>
<dbReference type="OrthoDB" id="41532at2759"/>
<evidence type="ECO:0000313" key="4">
    <source>
        <dbReference type="Proteomes" id="UP000078576"/>
    </source>
</evidence>
<dbReference type="InterPro" id="IPR015919">
    <property type="entry name" value="Cadherin-like_sf"/>
</dbReference>
<keyword evidence="4" id="KW-1185">Reference proteome</keyword>
<dbReference type="Proteomes" id="UP000078576">
    <property type="component" value="Unassembled WGS sequence"/>
</dbReference>
<evidence type="ECO:0000256" key="1">
    <source>
        <dbReference type="SAM" id="MobiDB-lite"/>
    </source>
</evidence>
<feature type="region of interest" description="Disordered" evidence="1">
    <location>
        <begin position="1023"/>
        <end position="1421"/>
    </location>
</feature>
<dbReference type="SUPFAM" id="SSF49313">
    <property type="entry name" value="Cadherin-like"/>
    <property type="match status" value="2"/>
</dbReference>
<feature type="compositionally biased region" description="Low complexity" evidence="1">
    <location>
        <begin position="942"/>
        <end position="996"/>
    </location>
</feature>
<dbReference type="GO" id="GO:0005509">
    <property type="term" value="F:calcium ion binding"/>
    <property type="evidence" value="ECO:0007669"/>
    <property type="project" value="InterPro"/>
</dbReference>
<keyword evidence="2" id="KW-0732">Signal</keyword>
<evidence type="ECO:0000313" key="3">
    <source>
        <dbReference type="EMBL" id="KUI56154.1"/>
    </source>
</evidence>
<dbReference type="EMBL" id="KN714686">
    <property type="protein sequence ID" value="KUI56154.1"/>
    <property type="molecule type" value="Genomic_DNA"/>
</dbReference>